<comment type="caution">
    <text evidence="2">The sequence shown here is derived from an EMBL/GenBank/DDBJ whole genome shotgun (WGS) entry which is preliminary data.</text>
</comment>
<evidence type="ECO:0000313" key="2">
    <source>
        <dbReference type="EMBL" id="MFD2730097.1"/>
    </source>
</evidence>
<organism evidence="2 3">
    <name type="scientific">Pedobacter alpinus</name>
    <dbReference type="NCBI Taxonomy" id="1590643"/>
    <lineage>
        <taxon>Bacteria</taxon>
        <taxon>Pseudomonadati</taxon>
        <taxon>Bacteroidota</taxon>
        <taxon>Sphingobacteriia</taxon>
        <taxon>Sphingobacteriales</taxon>
        <taxon>Sphingobacteriaceae</taxon>
        <taxon>Pedobacter</taxon>
    </lineage>
</organism>
<dbReference type="Pfam" id="PF17931">
    <property type="entry name" value="TetR_C_23"/>
    <property type="match status" value="1"/>
</dbReference>
<dbReference type="InterPro" id="IPR041673">
    <property type="entry name" value="TetR_C_23"/>
</dbReference>
<reference evidence="3" key="1">
    <citation type="journal article" date="2019" name="Int. J. Syst. Evol. Microbiol.">
        <title>The Global Catalogue of Microorganisms (GCM) 10K type strain sequencing project: providing services to taxonomists for standard genome sequencing and annotation.</title>
        <authorList>
            <consortium name="The Broad Institute Genomics Platform"/>
            <consortium name="The Broad Institute Genome Sequencing Center for Infectious Disease"/>
            <person name="Wu L."/>
            <person name="Ma J."/>
        </authorList>
    </citation>
    <scope>NUCLEOTIDE SEQUENCE [LARGE SCALE GENOMIC DNA]</scope>
    <source>
        <strain evidence="3">KCTC 42456</strain>
    </source>
</reference>
<dbReference type="InterPro" id="IPR036271">
    <property type="entry name" value="Tet_transcr_reg_TetR-rel_C_sf"/>
</dbReference>
<dbReference type="Proteomes" id="UP001597546">
    <property type="component" value="Unassembled WGS sequence"/>
</dbReference>
<gene>
    <name evidence="2" type="ORF">ACFSSE_00110</name>
</gene>
<dbReference type="InterPro" id="IPR009057">
    <property type="entry name" value="Homeodomain-like_sf"/>
</dbReference>
<sequence length="215" mass="24966">MATKQKIETAYIDYVLTEGKKPTSVFAFAKKNKFAEEEFYKHFGSFEAIDAAIWTSLFTQTINEVKAQEIWDTYSVREKALSFYYSFFELLKSKRSFVNYSMAQFKKGIHTPVQLKESKETFEEFSTALINEGLETGEINERKFVTAKYKDALWLQLAFLLNFWLKDFSAGFEKTDEAIEKGVNVTFDLFQRSPIDNLLDYGKFLAQNAGFKMGF</sequence>
<dbReference type="RefSeq" id="WP_379044938.1">
    <property type="nucleotide sequence ID" value="NZ_JBHSKW010000050.1"/>
</dbReference>
<evidence type="ECO:0000313" key="3">
    <source>
        <dbReference type="Proteomes" id="UP001597546"/>
    </source>
</evidence>
<accession>A0ABW5TM86</accession>
<keyword evidence="3" id="KW-1185">Reference proteome</keyword>
<dbReference type="SUPFAM" id="SSF48498">
    <property type="entry name" value="Tetracyclin repressor-like, C-terminal domain"/>
    <property type="match status" value="1"/>
</dbReference>
<dbReference type="SUPFAM" id="SSF46689">
    <property type="entry name" value="Homeodomain-like"/>
    <property type="match status" value="1"/>
</dbReference>
<evidence type="ECO:0000259" key="1">
    <source>
        <dbReference type="Pfam" id="PF17931"/>
    </source>
</evidence>
<proteinExistence type="predicted"/>
<dbReference type="Gene3D" id="1.10.357.10">
    <property type="entry name" value="Tetracycline Repressor, domain 2"/>
    <property type="match status" value="1"/>
</dbReference>
<protein>
    <submittedName>
        <fullName evidence="2">TetR family transcriptional regulator C-terminal domain-containing protein</fullName>
    </submittedName>
</protein>
<feature type="domain" description="Tetracyclin repressor-like C-terminal" evidence="1">
    <location>
        <begin position="79"/>
        <end position="205"/>
    </location>
</feature>
<name>A0ABW5TM86_9SPHI</name>
<dbReference type="EMBL" id="JBHULV010000001">
    <property type="protein sequence ID" value="MFD2730097.1"/>
    <property type="molecule type" value="Genomic_DNA"/>
</dbReference>